<sequence length="555" mass="61843">MELARQNRTIGSQPHSTQPGATASIGLGVSSFGMKTAKAAEDTQRVPTCRRRKIACGLQRRVCIQCTKSNRVCAGYQRERIFVLVNPGAKERYTVPEQTSSTSKLGGDAALTVTSTVNRSHATISRCNDGVCSPNSGGVDTVFRASKRQFVLNAFGSHCLSAIQSCRIRSDRHWLLLLPNLPMRSKALEISALALSTIALGRLYGDTSMVMESLKLYTRSLYELQRALYNQALMYEDETLAACMALSLYELLECPAEGRSGYESHCKGLVSLVQHRGVQAHRSGLGHLLFVTVRAQAIFFAMQAHSPTFLAEREWMEIPWQDSSKTPMDRILDCLAQAPKIFGRSDNLSHMRPAEQLWLAYDIVTECWQLDETLQALYDDFESSGPAPLFWPSSSRREPSIGASPFDDSFPAVKLSFADLRTAGTLMMYWAALLMLWSGICDLYQLIRSIDANLIDEQGEDSIDSHDRITQNQRRLPSLGKCSNYMPLARNICGSVEYCLQEKMQILGPCTLSAPLGIVLGVLRDKPRYQREVSWIKGVFENIQWKGIPACNNIK</sequence>
<evidence type="ECO:0000256" key="2">
    <source>
        <dbReference type="ARBA" id="ARBA00023163"/>
    </source>
</evidence>
<evidence type="ECO:0000313" key="5">
    <source>
        <dbReference type="EMBL" id="KMM64742.1"/>
    </source>
</evidence>
<feature type="compositionally biased region" description="Polar residues" evidence="4">
    <location>
        <begin position="1"/>
        <end position="21"/>
    </location>
</feature>
<dbReference type="AlphaFoldDB" id="A0A0J6I0H1"/>
<keyword evidence="2" id="KW-0804">Transcription</keyword>
<dbReference type="Proteomes" id="UP000054567">
    <property type="component" value="Unassembled WGS sequence"/>
</dbReference>
<dbReference type="InterPro" id="IPR001138">
    <property type="entry name" value="Zn2Cys6_DnaBD"/>
</dbReference>
<accession>A0A0J6I0H1</accession>
<dbReference type="CDD" id="cd00067">
    <property type="entry name" value="GAL4"/>
    <property type="match status" value="1"/>
</dbReference>
<evidence type="ECO:0008006" key="7">
    <source>
        <dbReference type="Google" id="ProtNLM"/>
    </source>
</evidence>
<dbReference type="PANTHER" id="PTHR38111">
    <property type="entry name" value="ZN(2)-C6 FUNGAL-TYPE DOMAIN-CONTAINING PROTEIN-RELATED"/>
    <property type="match status" value="1"/>
</dbReference>
<keyword evidence="1" id="KW-0805">Transcription regulation</keyword>
<protein>
    <recommendedName>
        <fullName evidence="7">Zn(2)-C6 fungal-type domain-containing protein</fullName>
    </recommendedName>
</protein>
<reference evidence="6" key="2">
    <citation type="journal article" date="2009" name="Genome Res.">
        <title>Comparative genomic analyses of the human fungal pathogens Coccidioides and their relatives.</title>
        <authorList>
            <person name="Sharpton T.J."/>
            <person name="Stajich J.E."/>
            <person name="Rounsley S.D."/>
            <person name="Gardner M.J."/>
            <person name="Wortman J.R."/>
            <person name="Jordar V.S."/>
            <person name="Maiti R."/>
            <person name="Kodira C.D."/>
            <person name="Neafsey D.E."/>
            <person name="Zeng Q."/>
            <person name="Hung C.-Y."/>
            <person name="McMahan C."/>
            <person name="Muszewska A."/>
            <person name="Grynberg M."/>
            <person name="Mandel M.A."/>
            <person name="Kellner E.M."/>
            <person name="Barker B.M."/>
            <person name="Galgiani J.N."/>
            <person name="Orbach M.J."/>
            <person name="Kirkland T.N."/>
            <person name="Cole G.T."/>
            <person name="Henn M.R."/>
            <person name="Birren B.W."/>
            <person name="Taylor J.W."/>
        </authorList>
    </citation>
    <scope>NUCLEOTIDE SEQUENCE [LARGE SCALE GENOMIC DNA]</scope>
    <source>
        <strain evidence="6">RMSCC 3488</strain>
    </source>
</reference>
<proteinExistence type="predicted"/>
<name>A0A0J6I0H1_COCPO</name>
<dbReference type="GO" id="GO:0000981">
    <property type="term" value="F:DNA-binding transcription factor activity, RNA polymerase II-specific"/>
    <property type="evidence" value="ECO:0007669"/>
    <property type="project" value="InterPro"/>
</dbReference>
<reference evidence="6" key="3">
    <citation type="journal article" date="2010" name="Genome Res.">
        <title>Population genomic sequencing of Coccidioides fungi reveals recent hybridization and transposon control.</title>
        <authorList>
            <person name="Neafsey D.E."/>
            <person name="Barker B.M."/>
            <person name="Sharpton T.J."/>
            <person name="Stajich J.E."/>
            <person name="Park D.J."/>
            <person name="Whiston E."/>
            <person name="Hung C.-Y."/>
            <person name="McMahan C."/>
            <person name="White J."/>
            <person name="Sykes S."/>
            <person name="Heiman D."/>
            <person name="Young S."/>
            <person name="Zeng Q."/>
            <person name="Abouelleil A."/>
            <person name="Aftuck L."/>
            <person name="Bessette D."/>
            <person name="Brown A."/>
            <person name="FitzGerald M."/>
            <person name="Lui A."/>
            <person name="Macdonald J.P."/>
            <person name="Priest M."/>
            <person name="Orbach M.J."/>
            <person name="Galgiani J.N."/>
            <person name="Kirkland T.N."/>
            <person name="Cole G.T."/>
            <person name="Birren B.W."/>
            <person name="Henn M.R."/>
            <person name="Taylor J.W."/>
            <person name="Rounsley S.D."/>
        </authorList>
    </citation>
    <scope>NUCLEOTIDE SEQUENCE [LARGE SCALE GENOMIC DNA]</scope>
    <source>
        <strain evidence="6">RMSCC 3488</strain>
    </source>
</reference>
<dbReference type="VEuPathDB" id="FungiDB:CPAG_01094"/>
<keyword evidence="3" id="KW-0539">Nucleus</keyword>
<dbReference type="PANTHER" id="PTHR38111:SF11">
    <property type="entry name" value="TRANSCRIPTION FACTOR DOMAIN-CONTAINING PROTEIN-RELATED"/>
    <property type="match status" value="1"/>
</dbReference>
<dbReference type="EMBL" id="DS268109">
    <property type="protein sequence ID" value="KMM64742.1"/>
    <property type="molecule type" value="Genomic_DNA"/>
</dbReference>
<dbReference type="InterPro" id="IPR053178">
    <property type="entry name" value="Osmoadaptation_assoc"/>
</dbReference>
<organism evidence="5 6">
    <name type="scientific">Coccidioides posadasii RMSCC 3488</name>
    <dbReference type="NCBI Taxonomy" id="454284"/>
    <lineage>
        <taxon>Eukaryota</taxon>
        <taxon>Fungi</taxon>
        <taxon>Dikarya</taxon>
        <taxon>Ascomycota</taxon>
        <taxon>Pezizomycotina</taxon>
        <taxon>Eurotiomycetes</taxon>
        <taxon>Eurotiomycetidae</taxon>
        <taxon>Onygenales</taxon>
        <taxon>Onygenaceae</taxon>
        <taxon>Coccidioides</taxon>
    </lineage>
</organism>
<evidence type="ECO:0000256" key="1">
    <source>
        <dbReference type="ARBA" id="ARBA00023015"/>
    </source>
</evidence>
<dbReference type="GO" id="GO:0008270">
    <property type="term" value="F:zinc ion binding"/>
    <property type="evidence" value="ECO:0007669"/>
    <property type="project" value="InterPro"/>
</dbReference>
<gene>
    <name evidence="5" type="ORF">CPAG_01094</name>
</gene>
<feature type="region of interest" description="Disordered" evidence="4">
    <location>
        <begin position="1"/>
        <end position="23"/>
    </location>
</feature>
<evidence type="ECO:0000256" key="4">
    <source>
        <dbReference type="SAM" id="MobiDB-lite"/>
    </source>
</evidence>
<evidence type="ECO:0000256" key="3">
    <source>
        <dbReference type="ARBA" id="ARBA00023242"/>
    </source>
</evidence>
<reference evidence="5 6" key="1">
    <citation type="submission" date="2007-06" db="EMBL/GenBank/DDBJ databases">
        <title>The Genome Sequence of Coccidioides posadasii RMSCC_3488.</title>
        <authorList>
            <consortium name="Coccidioides Genome Resources Consortium"/>
            <consortium name="The Broad Institute Genome Sequencing Platform"/>
            <person name="Henn M.R."/>
            <person name="Sykes S."/>
            <person name="Young S."/>
            <person name="Jaffe D."/>
            <person name="Berlin A."/>
            <person name="Alvarez P."/>
            <person name="Butler J."/>
            <person name="Gnerre S."/>
            <person name="Grabherr M."/>
            <person name="Mauceli E."/>
            <person name="Brockman W."/>
            <person name="Kodira C."/>
            <person name="Alvarado L."/>
            <person name="Zeng Q."/>
            <person name="Crawford M."/>
            <person name="Antoine C."/>
            <person name="Devon K."/>
            <person name="Galgiani J."/>
            <person name="Orsborn K."/>
            <person name="Lewis M.L."/>
            <person name="Nusbaum C."/>
            <person name="Galagan J."/>
            <person name="Birren B."/>
        </authorList>
    </citation>
    <scope>NUCLEOTIDE SEQUENCE [LARGE SCALE GENOMIC DNA]</scope>
    <source>
        <strain evidence="5 6">RMSCC 3488</strain>
    </source>
</reference>
<evidence type="ECO:0000313" key="6">
    <source>
        <dbReference type="Proteomes" id="UP000054567"/>
    </source>
</evidence>
<dbReference type="OrthoDB" id="3525185at2759"/>